<gene>
    <name evidence="1" type="ORF">MCOS_LOCUS1597</name>
</gene>
<sequence>MNDETALFLHLVFLECRQQLLTPTPGDNVKWPNRSRIGRLTVPFKANNRQGNQLVHAAPQSRLNARSPRLNKPLSILLEEKPTISHDREMKRTQKNSKGSLCPATHGVLQHGSYGTVQSRTTADAIFGAQSPQKAIYMGSRAAELSETLSIADNHAVSYKEALSQALVELLLNDTLHALKNAEASKQVQILTKTSYSLEGPAILRWTGSAWQPQVHPLGLQSPSCLTPLAIHIPKILILNPQQGFLPPMGERVQFEPDTHFLQLRQVRPPLRLHDSGAEHPVESIGSRHCSPPPRLLAMFVLVVTQTFIIRPNCPYVV</sequence>
<proteinExistence type="predicted"/>
<evidence type="ECO:0000313" key="1">
    <source>
        <dbReference type="EMBL" id="VDD75594.1"/>
    </source>
</evidence>
<dbReference type="EMBL" id="UXSR01000210">
    <property type="protein sequence ID" value="VDD75594.1"/>
    <property type="molecule type" value="Genomic_DNA"/>
</dbReference>
<dbReference type="AlphaFoldDB" id="A0A0R3U4L5"/>
<evidence type="ECO:0000313" key="2">
    <source>
        <dbReference type="Proteomes" id="UP000267029"/>
    </source>
</evidence>
<name>A0A0R3U4L5_MESCO</name>
<reference evidence="1 2" key="1">
    <citation type="submission" date="2018-10" db="EMBL/GenBank/DDBJ databases">
        <authorList>
            <consortium name="Pathogen Informatics"/>
        </authorList>
    </citation>
    <scope>NUCLEOTIDE SEQUENCE [LARGE SCALE GENOMIC DNA]</scope>
</reference>
<protein>
    <submittedName>
        <fullName evidence="1">Uncharacterized protein</fullName>
    </submittedName>
</protein>
<accession>A0A0R3U4L5</accession>
<organism evidence="1 2">
    <name type="scientific">Mesocestoides corti</name>
    <name type="common">Flatworm</name>
    <dbReference type="NCBI Taxonomy" id="53468"/>
    <lineage>
        <taxon>Eukaryota</taxon>
        <taxon>Metazoa</taxon>
        <taxon>Spiralia</taxon>
        <taxon>Lophotrochozoa</taxon>
        <taxon>Platyhelminthes</taxon>
        <taxon>Cestoda</taxon>
        <taxon>Eucestoda</taxon>
        <taxon>Cyclophyllidea</taxon>
        <taxon>Mesocestoididae</taxon>
        <taxon>Mesocestoides</taxon>
    </lineage>
</organism>
<dbReference type="OrthoDB" id="6261077at2759"/>
<dbReference type="Proteomes" id="UP000267029">
    <property type="component" value="Unassembled WGS sequence"/>
</dbReference>
<keyword evidence="2" id="KW-1185">Reference proteome</keyword>